<comment type="cofactor">
    <cofactor evidence="1">
        <name>FMN</name>
        <dbReference type="ChEBI" id="CHEBI:58210"/>
    </cofactor>
</comment>
<protein>
    <submittedName>
        <fullName evidence="2">Flavodoxin family protein</fullName>
    </submittedName>
</protein>
<dbReference type="AlphaFoldDB" id="A0A132HFC9"/>
<name>A0A132HFC9_9BURK</name>
<dbReference type="RefSeq" id="WP_017512007.1">
    <property type="nucleotide sequence ID" value="NZ_CP026544.1"/>
</dbReference>
<dbReference type="GO" id="GO:0009055">
    <property type="term" value="F:electron transfer activity"/>
    <property type="evidence" value="ECO:0007669"/>
    <property type="project" value="InterPro"/>
</dbReference>
<evidence type="ECO:0000256" key="1">
    <source>
        <dbReference type="ARBA" id="ARBA00001917"/>
    </source>
</evidence>
<reference evidence="2 3" key="1">
    <citation type="submission" date="2019-03" db="EMBL/GenBank/DDBJ databases">
        <title>Comparative insights into the high quality Complete genome sequence of highly metal resistant Cupriavidus metallidurans strain BS1 isolated from a gold-copper mine.</title>
        <authorList>
            <person name="Mazhar H.S."/>
            <person name="Rensing C."/>
        </authorList>
    </citation>
    <scope>NUCLEOTIDE SEQUENCE [LARGE SCALE GENOMIC DNA]</scope>
    <source>
        <strain evidence="2 3">BS1</strain>
    </source>
</reference>
<dbReference type="Proteomes" id="UP000253772">
    <property type="component" value="Chromosome c2"/>
</dbReference>
<dbReference type="Gene3D" id="3.40.50.360">
    <property type="match status" value="1"/>
</dbReference>
<dbReference type="PROSITE" id="PS00201">
    <property type="entry name" value="FLAVODOXIN"/>
    <property type="match status" value="1"/>
</dbReference>
<dbReference type="OrthoDB" id="9806505at2"/>
<organism evidence="2 3">
    <name type="scientific">Cupriavidus metallidurans</name>
    <dbReference type="NCBI Taxonomy" id="119219"/>
    <lineage>
        <taxon>Bacteria</taxon>
        <taxon>Pseudomonadati</taxon>
        <taxon>Pseudomonadota</taxon>
        <taxon>Betaproteobacteria</taxon>
        <taxon>Burkholderiales</taxon>
        <taxon>Burkholderiaceae</taxon>
        <taxon>Cupriavidus</taxon>
    </lineage>
</organism>
<evidence type="ECO:0000313" key="2">
    <source>
        <dbReference type="EMBL" id="QBP13559.1"/>
    </source>
</evidence>
<evidence type="ECO:0000313" key="3">
    <source>
        <dbReference type="Proteomes" id="UP000253772"/>
    </source>
</evidence>
<accession>A0A132HFC9</accession>
<dbReference type="SUPFAM" id="SSF52218">
    <property type="entry name" value="Flavoproteins"/>
    <property type="match status" value="1"/>
</dbReference>
<dbReference type="InterPro" id="IPR029039">
    <property type="entry name" value="Flavoprotein-like_sf"/>
</dbReference>
<dbReference type="EMBL" id="CP037901">
    <property type="protein sequence ID" value="QBP13559.1"/>
    <property type="molecule type" value="Genomic_DNA"/>
</dbReference>
<sequence>MAENLVIFYSRTGTTRQAAEMLGSRLGWRVVELRDAVSRAGWWGDLRCVLDNRLGRKVGYRYDGPPLDTCGSVVVMAPVWVEHLAAPMRSFLQDQSSYKGPLAAIAVMAARGGFRAAEEVATAMGRPPHPVMVLLQQQVTTGEAKADLDEFARILQRDPRAGDAAPRSAWLSPNEA</sequence>
<dbReference type="GO" id="GO:0010181">
    <property type="term" value="F:FMN binding"/>
    <property type="evidence" value="ECO:0007669"/>
    <property type="project" value="InterPro"/>
</dbReference>
<dbReference type="InterPro" id="IPR001226">
    <property type="entry name" value="Flavodoxin_CS"/>
</dbReference>
<gene>
    <name evidence="2" type="ORF">DDF84_028600</name>
</gene>
<proteinExistence type="predicted"/>